<evidence type="ECO:0000256" key="2">
    <source>
        <dbReference type="SAM" id="MobiDB-lite"/>
    </source>
</evidence>
<dbReference type="GO" id="GO:0000956">
    <property type="term" value="P:nuclear-transcribed mRNA catabolic process"/>
    <property type="evidence" value="ECO:0007669"/>
    <property type="project" value="InterPro"/>
</dbReference>
<organism evidence="5 6">
    <name type="scientific">Perkinsus olseni</name>
    <name type="common">Perkinsus atlanticus</name>
    <dbReference type="NCBI Taxonomy" id="32597"/>
    <lineage>
        <taxon>Eukaryota</taxon>
        <taxon>Sar</taxon>
        <taxon>Alveolata</taxon>
        <taxon>Perkinsozoa</taxon>
        <taxon>Perkinsea</taxon>
        <taxon>Perkinsida</taxon>
        <taxon>Perkinsidae</taxon>
        <taxon>Perkinsus</taxon>
    </lineage>
</organism>
<feature type="compositionally biased region" description="Low complexity" evidence="2">
    <location>
        <begin position="1155"/>
        <end position="1167"/>
    </location>
</feature>
<dbReference type="SUPFAM" id="SSF48371">
    <property type="entry name" value="ARM repeat"/>
    <property type="match status" value="1"/>
</dbReference>
<dbReference type="InterPro" id="IPR001163">
    <property type="entry name" value="Sm_dom_euk/arc"/>
</dbReference>
<dbReference type="Gene3D" id="2.30.30.100">
    <property type="match status" value="1"/>
</dbReference>
<dbReference type="InterPro" id="IPR019236">
    <property type="entry name" value="APP1_cat"/>
</dbReference>
<dbReference type="OrthoDB" id="191535at2759"/>
<accession>A0A7J6NSH5</accession>
<dbReference type="SUPFAM" id="SSF50182">
    <property type="entry name" value="Sm-like ribonucleoproteins"/>
    <property type="match status" value="1"/>
</dbReference>
<dbReference type="PANTHER" id="PTHR40861">
    <property type="entry name" value="DUF2183 DOMAIN-CONTAINING PROTEIN"/>
    <property type="match status" value="1"/>
</dbReference>
<dbReference type="Proteomes" id="UP000541610">
    <property type="component" value="Unassembled WGS sequence"/>
</dbReference>
<evidence type="ECO:0000313" key="5">
    <source>
        <dbReference type="EMBL" id="KAF4686849.1"/>
    </source>
</evidence>
<dbReference type="EMBL" id="JABANP010000206">
    <property type="protein sequence ID" value="KAF4686849.1"/>
    <property type="molecule type" value="Genomic_DNA"/>
</dbReference>
<dbReference type="CDD" id="cd01728">
    <property type="entry name" value="LSm1"/>
    <property type="match status" value="1"/>
</dbReference>
<dbReference type="PROSITE" id="PS52002">
    <property type="entry name" value="SM"/>
    <property type="match status" value="1"/>
</dbReference>
<dbReference type="Pfam" id="PF01423">
    <property type="entry name" value="LSM"/>
    <property type="match status" value="1"/>
</dbReference>
<comment type="caution">
    <text evidence="5">The sequence shown here is derived from an EMBL/GenBank/DDBJ whole genome shotgun (WGS) entry which is preliminary data.</text>
</comment>
<dbReference type="SMART" id="SM00651">
    <property type="entry name" value="Sm"/>
    <property type="match status" value="1"/>
</dbReference>
<sequence>MMLTSFLGSTLYSLIMRPFVTLGAITIFFCLMWYCGSDTNALHSSNEFENIFWTLMCMFSMVVFLALPDSPLNIASISSPSGAVGIPLLVVCGPSIALWAFRRSHRAELTEKPGVFLRRVSSQLLQHSTPAEMNIVKEAVASLDDYLRQLDHKYLPSTLNKFYNYNRILYAESKIIQIFREATSDKRHFSYLVLKSKLPLILYKVKDHPMMPHRRMLIQVLSTERLHDENVPARALVLHALQQLKVSSDRETIEIAVRNIICGTHGRDLTELKALIDSKGCYQSLHKLVYHDLKTRSIRHEISRHMITEAHLLRNSSHSLLSARDRRSSSGLDGGPSGLRRNYSMPSFQKIKEQYDRMSDANNLNYGDDYLVDQMNIRGATDEYEILAGSAQALSANDTSGPYEFSVNRRIFENCHTKVLSDVDDTLVCSGGMHPAGCDTDYPRKTVYPGVGAFYRELDLGVAHPEPWPSSANDSYNILGNLVFLSARPHVYKDLTENKSYEKFIKYYQDGVLHCVPTLLPGSMTKGADFLLRERLEPLAENKYTNFKEYASLYPEYDFVFIGDNGQADVRAAAKMMEVPFANLKMAYIHEVQDGETYGLPPKGDKRLDKFYFFTNYVQAGTHAYEHQLISFEGIKRLVQQANDEFDAIEPSLAKEHRQALREDIDEATKECLRDIHEKDPLFRLERHHAEGSQKGENEDDKADGKTDTNKDGVESRENPDGQREDAVSPAPSEPPSALAGDKACGGASSTAEAPEHKWSFVEVNFRVIYSLEGTLSSAKPIELQFFNQFETPVSMSSSPSHGIHHSSPRKPEAYVPAEDCRISRALRRGGTLALHETALSLPPLVLGYGALVKEISKAVGTLSTLKTDWHLRQSCLEKLARVVLGWSEREPAAEVLARFDRDLAGPLVVQIRDDRSAIVRQASMLCIVLGSSHYASYLSAHLLPGMIEPLLKQCTVTVAVVAESATQALYGLCGCGCRKVLEALMKQYKHVHPVARRRVMEVMSTEVCGSCDQWAKCGQGLQQLSGEAIRAALHDNSPPVRQAARLALCRLCCLACSPGLTQALWQTMDAAQRKTAEDLLTAGPSVLFAEDPDEECQNFNRSITEVSRSPRPRRCGGSPQTNSPVFSASPRRGPRKATSGCDQSDTSSLKSVTRRSPPQSLRRLLSTGTSHTPERIVPPSPSRTASASRSPALRPSLPRSPVSTTVSPEDIIASHLTSLEADPRDSLVLASLADFLKGRKCSAEDVLLVFNRFLGVLEVAVARNPTGGQPVIKFLTEILSGHEDAQSALLGILSRRQTPPDAELLRSFPSAMVSEVIENARHSPGRPAVVRESPIDILLEPHTPDEDLEQMILEAARLVRRRGTDKAIWQSRFARLLMFALEKMNPKVVASKGTPKDTGTAKTAFDLLSAMLEVGPHLFETYLEVVIARLAHFTARLSAEGVLDTTTRDKVRAAMARLCGIPEDPKRSLEALIGWLGDPDQVPAGSRQALSLIVAELLVGTAERVDKGVLPTYADSITPALTTIVSSEEGPEDLMIPSWITAISDSLDRLVLVLLRDDRKLIGRLKTYDQFGNIVLQNTLERHIVDGLYADIDLGVMIIRGENILLFGEVDSLDMEPALQRASLGQVLAREEMNAELEAIKGRMDLAFLDDGL</sequence>
<feature type="region of interest" description="Disordered" evidence="2">
    <location>
        <begin position="321"/>
        <end position="343"/>
    </location>
</feature>
<feature type="compositionally biased region" description="Low complexity" evidence="2">
    <location>
        <begin position="1183"/>
        <end position="1207"/>
    </location>
</feature>
<name>A0A7J6NSH5_PEROL</name>
<dbReference type="PANTHER" id="PTHR40861:SF1">
    <property type="entry name" value="PHOSPHATIDATE PHOSPHATASE APP1 CATALYTIC DOMAIN-CONTAINING PROTEIN"/>
    <property type="match status" value="1"/>
</dbReference>
<feature type="compositionally biased region" description="Low complexity" evidence="2">
    <location>
        <begin position="728"/>
        <end position="740"/>
    </location>
</feature>
<reference evidence="5 6" key="1">
    <citation type="submission" date="2020-04" db="EMBL/GenBank/DDBJ databases">
        <title>Perkinsus olseni comparative genomics.</title>
        <authorList>
            <person name="Bogema D.R."/>
        </authorList>
    </citation>
    <scope>NUCLEOTIDE SEQUENCE [LARGE SCALE GENOMIC DNA]</scope>
    <source>
        <strain evidence="5">00978-12</strain>
    </source>
</reference>
<dbReference type="InterPro" id="IPR010920">
    <property type="entry name" value="LSM_dom_sf"/>
</dbReference>
<dbReference type="InterPro" id="IPR011989">
    <property type="entry name" value="ARM-like"/>
</dbReference>
<feature type="domain" description="Sm" evidence="4">
    <location>
        <begin position="1539"/>
        <end position="1614"/>
    </location>
</feature>
<dbReference type="Gene3D" id="1.25.10.10">
    <property type="entry name" value="Leucine-rich Repeat Variant"/>
    <property type="match status" value="1"/>
</dbReference>
<keyword evidence="3" id="KW-0472">Membrane</keyword>
<dbReference type="GO" id="GO:0008195">
    <property type="term" value="F:phosphatidate phosphatase activity"/>
    <property type="evidence" value="ECO:0007669"/>
    <property type="project" value="InterPro"/>
</dbReference>
<protein>
    <recommendedName>
        <fullName evidence="4">Sm domain-containing protein</fullName>
    </recommendedName>
</protein>
<dbReference type="InterPro" id="IPR034104">
    <property type="entry name" value="Lsm1"/>
</dbReference>
<dbReference type="InterPro" id="IPR047575">
    <property type="entry name" value="Sm"/>
</dbReference>
<feature type="compositionally biased region" description="Basic and acidic residues" evidence="2">
    <location>
        <begin position="683"/>
        <end position="727"/>
    </location>
</feature>
<feature type="transmembrane region" description="Helical" evidence="3">
    <location>
        <begin position="12"/>
        <end position="34"/>
    </location>
</feature>
<evidence type="ECO:0000256" key="1">
    <source>
        <dbReference type="ARBA" id="ARBA00004201"/>
    </source>
</evidence>
<feature type="compositionally biased region" description="Polar residues" evidence="2">
    <location>
        <begin position="1141"/>
        <end position="1152"/>
    </location>
</feature>
<keyword evidence="3" id="KW-1133">Transmembrane helix</keyword>
<comment type="subcellular location">
    <subcellularLocation>
        <location evidence="1">Cytoplasm</location>
        <location evidence="1">P-body</location>
    </subcellularLocation>
</comment>
<feature type="transmembrane region" description="Helical" evidence="3">
    <location>
        <begin position="50"/>
        <end position="68"/>
    </location>
</feature>
<proteinExistence type="predicted"/>
<evidence type="ECO:0000313" key="6">
    <source>
        <dbReference type="Proteomes" id="UP000541610"/>
    </source>
</evidence>
<dbReference type="GO" id="GO:0000932">
    <property type="term" value="C:P-body"/>
    <property type="evidence" value="ECO:0007669"/>
    <property type="project" value="UniProtKB-SubCell"/>
</dbReference>
<feature type="transmembrane region" description="Helical" evidence="3">
    <location>
        <begin position="80"/>
        <end position="101"/>
    </location>
</feature>
<dbReference type="InterPro" id="IPR016024">
    <property type="entry name" value="ARM-type_fold"/>
</dbReference>
<keyword evidence="3" id="KW-0812">Transmembrane</keyword>
<evidence type="ECO:0000259" key="4">
    <source>
        <dbReference type="PROSITE" id="PS52002"/>
    </source>
</evidence>
<dbReference type="Pfam" id="PF09949">
    <property type="entry name" value="APP1_cat"/>
    <property type="match status" value="1"/>
</dbReference>
<evidence type="ECO:0000256" key="3">
    <source>
        <dbReference type="SAM" id="Phobius"/>
    </source>
</evidence>
<dbReference type="GO" id="GO:0003723">
    <property type="term" value="F:RNA binding"/>
    <property type="evidence" value="ECO:0007669"/>
    <property type="project" value="InterPro"/>
</dbReference>
<gene>
    <name evidence="5" type="ORF">FOZ60_004773</name>
</gene>
<feature type="region of interest" description="Disordered" evidence="2">
    <location>
        <begin position="683"/>
        <end position="754"/>
    </location>
</feature>
<feature type="region of interest" description="Disordered" evidence="2">
    <location>
        <begin position="1102"/>
        <end position="1207"/>
    </location>
</feature>